<keyword evidence="2" id="KW-1003">Cell membrane</keyword>
<comment type="subcellular location">
    <subcellularLocation>
        <location evidence="1">Cell membrane</location>
        <topology evidence="1">Multi-pass membrane protein</topology>
    </subcellularLocation>
</comment>
<comment type="caution">
    <text evidence="8">The sequence shown here is derived from an EMBL/GenBank/DDBJ whole genome shotgun (WGS) entry which is preliminary data.</text>
</comment>
<organism evidence="8 9">
    <name type="scientific">Nocardioides dubius</name>
    <dbReference type="NCBI Taxonomy" id="317019"/>
    <lineage>
        <taxon>Bacteria</taxon>
        <taxon>Bacillati</taxon>
        <taxon>Actinomycetota</taxon>
        <taxon>Actinomycetes</taxon>
        <taxon>Propionibacteriales</taxon>
        <taxon>Nocardioidaceae</taxon>
        <taxon>Nocardioides</taxon>
    </lineage>
</organism>
<feature type="transmembrane region" description="Helical" evidence="6">
    <location>
        <begin position="191"/>
        <end position="210"/>
    </location>
</feature>
<evidence type="ECO:0000313" key="8">
    <source>
        <dbReference type="EMBL" id="GAA1110614.1"/>
    </source>
</evidence>
<evidence type="ECO:0000259" key="7">
    <source>
        <dbReference type="Pfam" id="PF00482"/>
    </source>
</evidence>
<reference evidence="9" key="1">
    <citation type="journal article" date="2019" name="Int. J. Syst. Evol. Microbiol.">
        <title>The Global Catalogue of Microorganisms (GCM) 10K type strain sequencing project: providing services to taxonomists for standard genome sequencing and annotation.</title>
        <authorList>
            <consortium name="The Broad Institute Genomics Platform"/>
            <consortium name="The Broad Institute Genome Sequencing Center for Infectious Disease"/>
            <person name="Wu L."/>
            <person name="Ma J."/>
        </authorList>
    </citation>
    <scope>NUCLEOTIDE SEQUENCE [LARGE SCALE GENOMIC DNA]</scope>
    <source>
        <strain evidence="9">JCM 13008</strain>
    </source>
</reference>
<keyword evidence="5 6" id="KW-0472">Membrane</keyword>
<dbReference type="EMBL" id="BAAALG010000013">
    <property type="protein sequence ID" value="GAA1110614.1"/>
    <property type="molecule type" value="Genomic_DNA"/>
</dbReference>
<evidence type="ECO:0000256" key="3">
    <source>
        <dbReference type="ARBA" id="ARBA00022692"/>
    </source>
</evidence>
<protein>
    <recommendedName>
        <fullName evidence="7">Type II secretion system protein GspF domain-containing protein</fullName>
    </recommendedName>
</protein>
<sequence length="253" mass="25917">MSGAVLGAGLLVAAAIWLSSPVRGSAWGIVLLAAGTGSWWAGGRGVLRDGVALLVVALVVFAVALLWHRRRRRQRAALERSGRVREVCELLAADLGAGLPVQAALAGAAKAWPEWETVSRSAELGGSASQAMLRLAARAGAGDLRQVAGAWLLSQRSGAALAAALREVSLALADQEQTRRVVRSELASARATARLVVALPVATLAMGSGMGDPVGFLIGSPAGWACLAGGVALALIGLAWLERIAAQVEGEAW</sequence>
<keyword evidence="3 6" id="KW-0812">Transmembrane</keyword>
<name>A0ABP4EL94_9ACTN</name>
<evidence type="ECO:0000256" key="5">
    <source>
        <dbReference type="ARBA" id="ARBA00023136"/>
    </source>
</evidence>
<feature type="domain" description="Type II secretion system protein GspF" evidence="7">
    <location>
        <begin position="88"/>
        <end position="207"/>
    </location>
</feature>
<dbReference type="PANTHER" id="PTHR35007:SF4">
    <property type="entry name" value="CONSERVED TRANSMEMBRANE PROTEIN-RELATED"/>
    <property type="match status" value="1"/>
</dbReference>
<evidence type="ECO:0000256" key="1">
    <source>
        <dbReference type="ARBA" id="ARBA00004651"/>
    </source>
</evidence>
<feature type="transmembrane region" description="Helical" evidence="6">
    <location>
        <begin position="50"/>
        <end position="67"/>
    </location>
</feature>
<gene>
    <name evidence="8" type="ORF">GCM10009668_34160</name>
</gene>
<feature type="transmembrane region" description="Helical" evidence="6">
    <location>
        <begin position="222"/>
        <end position="241"/>
    </location>
</feature>
<keyword evidence="9" id="KW-1185">Reference proteome</keyword>
<dbReference type="PANTHER" id="PTHR35007">
    <property type="entry name" value="INTEGRAL MEMBRANE PROTEIN-RELATED"/>
    <property type="match status" value="1"/>
</dbReference>
<evidence type="ECO:0000313" key="9">
    <source>
        <dbReference type="Proteomes" id="UP001501581"/>
    </source>
</evidence>
<evidence type="ECO:0000256" key="2">
    <source>
        <dbReference type="ARBA" id="ARBA00022475"/>
    </source>
</evidence>
<proteinExistence type="predicted"/>
<dbReference type="RefSeq" id="WP_343996062.1">
    <property type="nucleotide sequence ID" value="NZ_BAAALG010000013.1"/>
</dbReference>
<evidence type="ECO:0000256" key="4">
    <source>
        <dbReference type="ARBA" id="ARBA00022989"/>
    </source>
</evidence>
<dbReference type="Proteomes" id="UP001501581">
    <property type="component" value="Unassembled WGS sequence"/>
</dbReference>
<accession>A0ABP4EL94</accession>
<keyword evidence="4 6" id="KW-1133">Transmembrane helix</keyword>
<evidence type="ECO:0000256" key="6">
    <source>
        <dbReference type="SAM" id="Phobius"/>
    </source>
</evidence>
<dbReference type="Pfam" id="PF00482">
    <property type="entry name" value="T2SSF"/>
    <property type="match status" value="1"/>
</dbReference>
<dbReference type="InterPro" id="IPR018076">
    <property type="entry name" value="T2SS_GspF_dom"/>
</dbReference>